<reference evidence="1 2" key="1">
    <citation type="submission" date="2020-08" db="EMBL/GenBank/DDBJ databases">
        <title>Genomic Encyclopedia of Type Strains, Phase IV (KMG-IV): sequencing the most valuable type-strain genomes for metagenomic binning, comparative biology and taxonomic classification.</title>
        <authorList>
            <person name="Goeker M."/>
        </authorList>
    </citation>
    <scope>NUCLEOTIDE SEQUENCE [LARGE SCALE GENOMIC DNA]</scope>
    <source>
        <strain evidence="1 2">DSM 22336</strain>
    </source>
</reference>
<accession>A0A841LRG6</accession>
<sequence>MTERRQMVNWRLIVGQLRLIAQKGVVVNFSPLGEVINSPQR</sequence>
<comment type="caution">
    <text evidence="1">The sequence shown here is derived from an EMBL/GenBank/DDBJ whole genome shotgun (WGS) entry which is preliminary data.</text>
</comment>
<protein>
    <submittedName>
        <fullName evidence="1">Uncharacterized protein</fullName>
    </submittedName>
</protein>
<proteinExistence type="predicted"/>
<evidence type="ECO:0000313" key="1">
    <source>
        <dbReference type="EMBL" id="MBB6260663.1"/>
    </source>
</evidence>
<evidence type="ECO:0000313" key="2">
    <source>
        <dbReference type="Proteomes" id="UP000555393"/>
    </source>
</evidence>
<keyword evidence="2" id="KW-1185">Reference proteome</keyword>
<gene>
    <name evidence="1" type="ORF">FHS77_001197</name>
</gene>
<name>A0A841LRG6_9HYPH</name>
<dbReference type="EMBL" id="JACIIU010000003">
    <property type="protein sequence ID" value="MBB6260663.1"/>
    <property type="molecule type" value="Genomic_DNA"/>
</dbReference>
<organism evidence="1 2">
    <name type="scientific">Paenochrobactrum gallinarii</name>
    <dbReference type="NCBI Taxonomy" id="643673"/>
    <lineage>
        <taxon>Bacteria</taxon>
        <taxon>Pseudomonadati</taxon>
        <taxon>Pseudomonadota</taxon>
        <taxon>Alphaproteobacteria</taxon>
        <taxon>Hyphomicrobiales</taxon>
        <taxon>Brucellaceae</taxon>
        <taxon>Paenochrobactrum</taxon>
    </lineage>
</organism>
<dbReference type="AlphaFoldDB" id="A0A841LRG6"/>
<dbReference type="Proteomes" id="UP000555393">
    <property type="component" value="Unassembled WGS sequence"/>
</dbReference>